<accession>A0AAP0DFJ7</accession>
<dbReference type="EMBL" id="JBCNJP010000009">
    <property type="protein sequence ID" value="KAK9073581.1"/>
    <property type="molecule type" value="Genomic_DNA"/>
</dbReference>
<protein>
    <recommendedName>
        <fullName evidence="1">Tify domain-containing protein</fullName>
    </recommendedName>
</protein>
<comment type="caution">
    <text evidence="2">The sequence shown here is derived from an EMBL/GenBank/DDBJ whole genome shotgun (WGS) entry which is preliminary data.</text>
</comment>
<dbReference type="Pfam" id="PF06200">
    <property type="entry name" value="tify"/>
    <property type="match status" value="1"/>
</dbReference>
<name>A0AAP0DFJ7_9ASTR</name>
<reference evidence="2 3" key="1">
    <citation type="submission" date="2024-04" db="EMBL/GenBank/DDBJ databases">
        <title>The reference genome of an endangered Asteraceae, Deinandra increscens subsp. villosa, native to the Central Coast of California.</title>
        <authorList>
            <person name="Guilliams M."/>
            <person name="Hasenstab-Lehman K."/>
            <person name="Meyer R."/>
            <person name="Mcevoy S."/>
        </authorList>
    </citation>
    <scope>NUCLEOTIDE SEQUENCE [LARGE SCALE GENOMIC DNA]</scope>
    <source>
        <tissue evidence="2">Leaf</tissue>
    </source>
</reference>
<evidence type="ECO:0000259" key="1">
    <source>
        <dbReference type="PROSITE" id="PS51320"/>
    </source>
</evidence>
<dbReference type="Proteomes" id="UP001408789">
    <property type="component" value="Unassembled WGS sequence"/>
</dbReference>
<dbReference type="SMART" id="SM00979">
    <property type="entry name" value="TIFY"/>
    <property type="match status" value="1"/>
</dbReference>
<dbReference type="InterPro" id="IPR010399">
    <property type="entry name" value="Tify_dom"/>
</dbReference>
<organism evidence="2 3">
    <name type="scientific">Deinandra increscens subsp. villosa</name>
    <dbReference type="NCBI Taxonomy" id="3103831"/>
    <lineage>
        <taxon>Eukaryota</taxon>
        <taxon>Viridiplantae</taxon>
        <taxon>Streptophyta</taxon>
        <taxon>Embryophyta</taxon>
        <taxon>Tracheophyta</taxon>
        <taxon>Spermatophyta</taxon>
        <taxon>Magnoliopsida</taxon>
        <taxon>eudicotyledons</taxon>
        <taxon>Gunneridae</taxon>
        <taxon>Pentapetalae</taxon>
        <taxon>asterids</taxon>
        <taxon>campanulids</taxon>
        <taxon>Asterales</taxon>
        <taxon>Asteraceae</taxon>
        <taxon>Asteroideae</taxon>
        <taxon>Heliantheae alliance</taxon>
        <taxon>Madieae</taxon>
        <taxon>Madiinae</taxon>
        <taxon>Deinandra</taxon>
    </lineage>
</organism>
<keyword evidence="3" id="KW-1185">Reference proteome</keyword>
<gene>
    <name evidence="2" type="ORF">SSX86_007905</name>
</gene>
<dbReference type="AlphaFoldDB" id="A0AAP0DFJ7"/>
<evidence type="ECO:0000313" key="3">
    <source>
        <dbReference type="Proteomes" id="UP001408789"/>
    </source>
</evidence>
<proteinExistence type="predicted"/>
<evidence type="ECO:0000313" key="2">
    <source>
        <dbReference type="EMBL" id="KAK9073581.1"/>
    </source>
</evidence>
<dbReference type="PROSITE" id="PS51320">
    <property type="entry name" value="TIFY"/>
    <property type="match status" value="1"/>
</dbReference>
<feature type="domain" description="Tify" evidence="1">
    <location>
        <begin position="72"/>
        <end position="106"/>
    </location>
</feature>
<sequence>MNPGFPGLNIPDTLPEHIKLALDMSDLVQLAEEYEVMEASIAASEAGPSQPRKKRREINREREKGYFPLISSRLTTASLTIFYNGTISAFDVTPNQAENIMKLAKSVKSVSETTVVQPAVPAVKAESNQNPAIGGVLSKDSLPLSRHIGPFSDYSPILSQELSGGLHI</sequence>